<dbReference type="SUPFAM" id="SSF46785">
    <property type="entry name" value="Winged helix' DNA-binding domain"/>
    <property type="match status" value="1"/>
</dbReference>
<sequence length="332" mass="36948">MISNRFCLTVDHQVNFGVHTQIKEQLKWLIGTGQLKPGDPLPAASQLADLLGLNRNTVNGVYSQLKVEGFVSMQKGKGTQVLGGTATERLRRKGIPMKRLLDGVIKGARAEKLDLQELFMAGLGYSLLQSGLPTVPARILLVESKDHDLYFYQEEIERVTELEVCTIFLEDLLEGTRTVKEARPNDIWVTSLNQANRAKAILAPLDKKVHVVGVTVDSSIVLELATLQRDSQVSFVSQGLAGGEWMLQRIREDGITHLCPEVLGIDEHENLEKALHSSAKIFTSKAVYSELKQLAPDKVALFKLRLERSSENMLRELVATDLRYRYGTGFAP</sequence>
<name>A0ABS5CAB6_9BACL</name>
<dbReference type="RefSeq" id="WP_210657476.1">
    <property type="nucleotide sequence ID" value="NZ_JAGKSP010000002.1"/>
</dbReference>
<dbReference type="Pfam" id="PF00392">
    <property type="entry name" value="GntR"/>
    <property type="match status" value="1"/>
</dbReference>
<dbReference type="SMART" id="SM00345">
    <property type="entry name" value="HTH_GNTR"/>
    <property type="match status" value="1"/>
</dbReference>
<organism evidence="5 6">
    <name type="scientific">Paenibacillus lignilyticus</name>
    <dbReference type="NCBI Taxonomy" id="1172615"/>
    <lineage>
        <taxon>Bacteria</taxon>
        <taxon>Bacillati</taxon>
        <taxon>Bacillota</taxon>
        <taxon>Bacilli</taxon>
        <taxon>Bacillales</taxon>
        <taxon>Paenibacillaceae</taxon>
        <taxon>Paenibacillus</taxon>
    </lineage>
</organism>
<proteinExistence type="predicted"/>
<protein>
    <submittedName>
        <fullName evidence="5">GntR family transcriptional regulator</fullName>
    </submittedName>
</protein>
<evidence type="ECO:0000313" key="5">
    <source>
        <dbReference type="EMBL" id="MBP3962927.1"/>
    </source>
</evidence>
<evidence type="ECO:0000256" key="3">
    <source>
        <dbReference type="ARBA" id="ARBA00023163"/>
    </source>
</evidence>
<accession>A0ABS5CAB6</accession>
<reference evidence="5 6" key="1">
    <citation type="submission" date="2021-04" db="EMBL/GenBank/DDBJ databases">
        <title>Paenibacillus sp. DLE-14 whole genome sequence.</title>
        <authorList>
            <person name="Ham Y.J."/>
        </authorList>
    </citation>
    <scope>NUCLEOTIDE SEQUENCE [LARGE SCALE GENOMIC DNA]</scope>
    <source>
        <strain evidence="5 6">DLE-14</strain>
    </source>
</reference>
<dbReference type="PANTHER" id="PTHR38445:SF9">
    <property type="entry name" value="HTH-TYPE TRANSCRIPTIONAL REPRESSOR YTRA"/>
    <property type="match status" value="1"/>
</dbReference>
<keyword evidence="3" id="KW-0804">Transcription</keyword>
<dbReference type="PANTHER" id="PTHR38445">
    <property type="entry name" value="HTH-TYPE TRANSCRIPTIONAL REPRESSOR YTRA"/>
    <property type="match status" value="1"/>
</dbReference>
<evidence type="ECO:0000256" key="1">
    <source>
        <dbReference type="ARBA" id="ARBA00023015"/>
    </source>
</evidence>
<keyword evidence="1" id="KW-0805">Transcription regulation</keyword>
<gene>
    <name evidence="5" type="ORF">I8J30_09465</name>
</gene>
<dbReference type="CDD" id="cd07377">
    <property type="entry name" value="WHTH_GntR"/>
    <property type="match status" value="1"/>
</dbReference>
<dbReference type="InterPro" id="IPR036390">
    <property type="entry name" value="WH_DNA-bd_sf"/>
</dbReference>
<dbReference type="Gene3D" id="1.10.10.10">
    <property type="entry name" value="Winged helix-like DNA-binding domain superfamily/Winged helix DNA-binding domain"/>
    <property type="match status" value="1"/>
</dbReference>
<evidence type="ECO:0000259" key="4">
    <source>
        <dbReference type="PROSITE" id="PS50949"/>
    </source>
</evidence>
<dbReference type="InterPro" id="IPR036388">
    <property type="entry name" value="WH-like_DNA-bd_sf"/>
</dbReference>
<keyword evidence="6" id="KW-1185">Reference proteome</keyword>
<dbReference type="EMBL" id="JAGKSP010000002">
    <property type="protein sequence ID" value="MBP3962927.1"/>
    <property type="molecule type" value="Genomic_DNA"/>
</dbReference>
<dbReference type="Proteomes" id="UP000673394">
    <property type="component" value="Unassembled WGS sequence"/>
</dbReference>
<feature type="domain" description="HTH gntR-type" evidence="4">
    <location>
        <begin position="16"/>
        <end position="84"/>
    </location>
</feature>
<keyword evidence="2" id="KW-0238">DNA-binding</keyword>
<evidence type="ECO:0000313" key="6">
    <source>
        <dbReference type="Proteomes" id="UP000673394"/>
    </source>
</evidence>
<dbReference type="InterPro" id="IPR000524">
    <property type="entry name" value="Tscrpt_reg_HTH_GntR"/>
</dbReference>
<comment type="caution">
    <text evidence="5">The sequence shown here is derived from an EMBL/GenBank/DDBJ whole genome shotgun (WGS) entry which is preliminary data.</text>
</comment>
<evidence type="ECO:0000256" key="2">
    <source>
        <dbReference type="ARBA" id="ARBA00023125"/>
    </source>
</evidence>
<dbReference type="PROSITE" id="PS50949">
    <property type="entry name" value="HTH_GNTR"/>
    <property type="match status" value="1"/>
</dbReference>